<comment type="similarity">
    <text evidence="4">Belongs to the Cob(I)alamin adenosyltransferase family.</text>
</comment>
<dbReference type="InterPro" id="IPR036451">
    <property type="entry name" value="CblAdoTrfase-like_sf"/>
</dbReference>
<comment type="caution">
    <text evidence="6">The sequence shown here is derived from an EMBL/GenBank/DDBJ whole genome shotgun (WGS) entry which is preliminary data.</text>
</comment>
<dbReference type="UniPathway" id="UPA00148">
    <property type="reaction ID" value="UER00233"/>
</dbReference>
<evidence type="ECO:0000256" key="2">
    <source>
        <dbReference type="ARBA" id="ARBA00022741"/>
    </source>
</evidence>
<organism evidence="6 7">
    <name type="scientific">Candidatus Roizmanbacteria bacterium CG10_big_fil_rev_8_21_14_0_10_45_7</name>
    <dbReference type="NCBI Taxonomy" id="1974854"/>
    <lineage>
        <taxon>Bacteria</taxon>
        <taxon>Candidatus Roizmaniibacteriota</taxon>
    </lineage>
</organism>
<comment type="pathway">
    <text evidence="4">Cofactor biosynthesis; adenosylcobalamin biosynthesis; adenosylcobalamin from cob(II)yrinate a,c-diamide: step 2/7.</text>
</comment>
<dbReference type="SUPFAM" id="SSF89028">
    <property type="entry name" value="Cobalamin adenosyltransferase-like"/>
    <property type="match status" value="1"/>
</dbReference>
<gene>
    <name evidence="6" type="ORF">COU89_00010</name>
</gene>
<sequence length="165" mass="18753">MKVTTKKGDTGTTTLFNQAGIPKHDPLIMLIGENDEAQSFLGLLKTALTDPDIQAYLTDLQRHIYQMMGELSHGPKVPELLLAQWLTELEKREEALLARTPIGNKFIIPGENKKEAWCHVARTAVRRLERNYSHYAAGNPEVKKFIPFINRLSDYLFILGRSYTV</sequence>
<dbReference type="GO" id="GO:0005524">
    <property type="term" value="F:ATP binding"/>
    <property type="evidence" value="ECO:0007669"/>
    <property type="project" value="UniProtKB-UniRule"/>
</dbReference>
<dbReference type="EMBL" id="PFEE01000001">
    <property type="protein sequence ID" value="PJE64031.1"/>
    <property type="molecule type" value="Genomic_DNA"/>
</dbReference>
<evidence type="ECO:0000256" key="4">
    <source>
        <dbReference type="RuleBase" id="RU366026"/>
    </source>
</evidence>
<reference evidence="7" key="1">
    <citation type="submission" date="2017-09" db="EMBL/GenBank/DDBJ databases">
        <title>Depth-based differentiation of microbial function through sediment-hosted aquifers and enrichment of novel symbionts in the deep terrestrial subsurface.</title>
        <authorList>
            <person name="Probst A.J."/>
            <person name="Ladd B."/>
            <person name="Jarett J.K."/>
            <person name="Geller-Mcgrath D.E."/>
            <person name="Sieber C.M.K."/>
            <person name="Emerson J.B."/>
            <person name="Anantharaman K."/>
            <person name="Thomas B.C."/>
            <person name="Malmstrom R."/>
            <person name="Stieglmeier M."/>
            <person name="Klingl A."/>
            <person name="Woyke T."/>
            <person name="Ryan C.M."/>
            <person name="Banfield J.F."/>
        </authorList>
    </citation>
    <scope>NUCLEOTIDE SEQUENCE [LARGE SCALE GENOMIC DNA]</scope>
</reference>
<evidence type="ECO:0000256" key="3">
    <source>
        <dbReference type="ARBA" id="ARBA00022840"/>
    </source>
</evidence>
<dbReference type="InterPro" id="IPR029499">
    <property type="entry name" value="PduO-typ"/>
</dbReference>
<evidence type="ECO:0000256" key="1">
    <source>
        <dbReference type="ARBA" id="ARBA00022679"/>
    </source>
</evidence>
<keyword evidence="3 4" id="KW-0067">ATP-binding</keyword>
<dbReference type="Proteomes" id="UP000231569">
    <property type="component" value="Unassembled WGS sequence"/>
</dbReference>
<dbReference type="AlphaFoldDB" id="A0A2M8KVT1"/>
<feature type="domain" description="Cobalamin adenosyltransferase-like" evidence="5">
    <location>
        <begin position="4"/>
        <end position="162"/>
    </location>
</feature>
<comment type="catalytic activity">
    <reaction evidence="4">
        <text>2 cob(II)yrinate a,c diamide + reduced [electron-transfer flavoprotein] + 2 ATP = 2 adenosylcob(III)yrinate a,c-diamide + 2 triphosphate + oxidized [electron-transfer flavoprotein] + 3 H(+)</text>
        <dbReference type="Rhea" id="RHEA:11528"/>
        <dbReference type="Rhea" id="RHEA-COMP:10685"/>
        <dbReference type="Rhea" id="RHEA-COMP:10686"/>
        <dbReference type="ChEBI" id="CHEBI:15378"/>
        <dbReference type="ChEBI" id="CHEBI:18036"/>
        <dbReference type="ChEBI" id="CHEBI:30616"/>
        <dbReference type="ChEBI" id="CHEBI:57692"/>
        <dbReference type="ChEBI" id="CHEBI:58307"/>
        <dbReference type="ChEBI" id="CHEBI:58503"/>
        <dbReference type="ChEBI" id="CHEBI:58537"/>
        <dbReference type="EC" id="2.5.1.17"/>
    </reaction>
</comment>
<evidence type="ECO:0000259" key="5">
    <source>
        <dbReference type="Pfam" id="PF01923"/>
    </source>
</evidence>
<accession>A0A2M8KVT1</accession>
<evidence type="ECO:0000313" key="6">
    <source>
        <dbReference type="EMBL" id="PJE64031.1"/>
    </source>
</evidence>
<dbReference type="EC" id="2.5.1.17" evidence="4"/>
<dbReference type="Gene3D" id="1.20.1200.10">
    <property type="entry name" value="Cobalamin adenosyltransferase-like"/>
    <property type="match status" value="1"/>
</dbReference>
<keyword evidence="1 4" id="KW-0808">Transferase</keyword>
<keyword evidence="2 4" id="KW-0547">Nucleotide-binding</keyword>
<dbReference type="GO" id="GO:0009236">
    <property type="term" value="P:cobalamin biosynthetic process"/>
    <property type="evidence" value="ECO:0007669"/>
    <property type="project" value="UniProtKB-UniRule"/>
</dbReference>
<dbReference type="Pfam" id="PF01923">
    <property type="entry name" value="Cob_adeno_trans"/>
    <property type="match status" value="1"/>
</dbReference>
<comment type="catalytic activity">
    <reaction evidence="4">
        <text>2 cob(II)alamin + reduced [electron-transfer flavoprotein] + 2 ATP = 2 adenosylcob(III)alamin + 2 triphosphate + oxidized [electron-transfer flavoprotein] + 3 H(+)</text>
        <dbReference type="Rhea" id="RHEA:28671"/>
        <dbReference type="Rhea" id="RHEA-COMP:10685"/>
        <dbReference type="Rhea" id="RHEA-COMP:10686"/>
        <dbReference type="ChEBI" id="CHEBI:15378"/>
        <dbReference type="ChEBI" id="CHEBI:16304"/>
        <dbReference type="ChEBI" id="CHEBI:18036"/>
        <dbReference type="ChEBI" id="CHEBI:18408"/>
        <dbReference type="ChEBI" id="CHEBI:30616"/>
        <dbReference type="ChEBI" id="CHEBI:57692"/>
        <dbReference type="ChEBI" id="CHEBI:58307"/>
        <dbReference type="EC" id="2.5.1.17"/>
    </reaction>
</comment>
<dbReference type="PANTHER" id="PTHR12213:SF0">
    <property type="entry name" value="CORRINOID ADENOSYLTRANSFERASE MMAB"/>
    <property type="match status" value="1"/>
</dbReference>
<dbReference type="PANTHER" id="PTHR12213">
    <property type="entry name" value="CORRINOID ADENOSYLTRANSFERASE"/>
    <property type="match status" value="1"/>
</dbReference>
<dbReference type="InterPro" id="IPR016030">
    <property type="entry name" value="CblAdoTrfase-like"/>
</dbReference>
<proteinExistence type="inferred from homology"/>
<keyword evidence="4" id="KW-0169">Cobalamin biosynthesis</keyword>
<protein>
    <recommendedName>
        <fullName evidence="4">Corrinoid adenosyltransferase</fullName>
        <ecNumber evidence="4">2.5.1.17</ecNumber>
    </recommendedName>
    <alternativeName>
        <fullName evidence="4">Cob(II)alamin adenosyltransferase</fullName>
    </alternativeName>
    <alternativeName>
        <fullName evidence="4">Cob(II)yrinic acid a,c-diamide adenosyltransferase</fullName>
    </alternativeName>
    <alternativeName>
        <fullName evidence="4">Cobinamide/cobalamin adenosyltransferase</fullName>
    </alternativeName>
</protein>
<dbReference type="NCBIfam" id="TIGR00636">
    <property type="entry name" value="PduO_Nterm"/>
    <property type="match status" value="1"/>
</dbReference>
<evidence type="ECO:0000313" key="7">
    <source>
        <dbReference type="Proteomes" id="UP000231569"/>
    </source>
</evidence>
<name>A0A2M8KVT1_9BACT</name>
<dbReference type="GO" id="GO:0008817">
    <property type="term" value="F:corrinoid adenosyltransferase activity"/>
    <property type="evidence" value="ECO:0007669"/>
    <property type="project" value="UniProtKB-UniRule"/>
</dbReference>